<dbReference type="SUPFAM" id="SSF54001">
    <property type="entry name" value="Cysteine proteinases"/>
    <property type="match status" value="1"/>
</dbReference>
<dbReference type="PANTHER" id="PTHR33490:SF3">
    <property type="entry name" value="CONSERVED INTEGRAL MEMBRANE PROTEIN"/>
    <property type="match status" value="1"/>
</dbReference>
<organism evidence="2">
    <name type="scientific">Streptomyces sp. NBC_01393</name>
    <dbReference type="NCBI Taxonomy" id="2903851"/>
    <lineage>
        <taxon>Bacteria</taxon>
        <taxon>Bacillati</taxon>
        <taxon>Actinomycetota</taxon>
        <taxon>Actinomycetes</taxon>
        <taxon>Kitasatosporales</taxon>
        <taxon>Streptomycetaceae</taxon>
        <taxon>Streptomyces</taxon>
    </lineage>
</organism>
<dbReference type="PANTHER" id="PTHR33490">
    <property type="entry name" value="BLR5614 PROTEIN-RELATED"/>
    <property type="match status" value="1"/>
</dbReference>
<evidence type="ECO:0000259" key="1">
    <source>
        <dbReference type="Pfam" id="PF01841"/>
    </source>
</evidence>
<dbReference type="InterPro" id="IPR038765">
    <property type="entry name" value="Papain-like_cys_pep_sf"/>
</dbReference>
<accession>A0AAU3HUE9</accession>
<dbReference type="InterPro" id="IPR002931">
    <property type="entry name" value="Transglutaminase-like"/>
</dbReference>
<sequence length="190" mass="20781">MELIQRTSDLSAYLAADEVVDHGHPLVRETAARLARGSVDSYAYARSAFEFVRDTIPHSADSGDPRATWRASDVLEQRTGICHAKAHALAALLRAEDIPTAFCYQKFEVLHGLVAVRLDGAWHRQDPRGNKPGVDARFSLDGERLAFTPDPDSGELDYPELYAEPHPAVVGAMKAAPGREALLRTLPLAL</sequence>
<evidence type="ECO:0000313" key="2">
    <source>
        <dbReference type="EMBL" id="WTZ07917.1"/>
    </source>
</evidence>
<dbReference type="Gene3D" id="3.10.620.30">
    <property type="match status" value="1"/>
</dbReference>
<protein>
    <submittedName>
        <fullName evidence="2">Transglutaminase</fullName>
    </submittedName>
</protein>
<feature type="domain" description="Transglutaminase-like" evidence="1">
    <location>
        <begin position="29"/>
        <end position="126"/>
    </location>
</feature>
<dbReference type="EMBL" id="CP109546">
    <property type="protein sequence ID" value="WTZ07917.1"/>
    <property type="molecule type" value="Genomic_DNA"/>
</dbReference>
<dbReference type="AlphaFoldDB" id="A0AAU3HUE9"/>
<proteinExistence type="predicted"/>
<name>A0AAU3HUE9_9ACTN</name>
<dbReference type="Pfam" id="PF01841">
    <property type="entry name" value="Transglut_core"/>
    <property type="match status" value="1"/>
</dbReference>
<reference evidence="2" key="1">
    <citation type="submission" date="2022-10" db="EMBL/GenBank/DDBJ databases">
        <title>The complete genomes of actinobacterial strains from the NBC collection.</title>
        <authorList>
            <person name="Joergensen T.S."/>
            <person name="Alvarez Arevalo M."/>
            <person name="Sterndorff E.B."/>
            <person name="Faurdal D."/>
            <person name="Vuksanovic O."/>
            <person name="Mourched A.-S."/>
            <person name="Charusanti P."/>
            <person name="Shaw S."/>
            <person name="Blin K."/>
            <person name="Weber T."/>
        </authorList>
    </citation>
    <scope>NUCLEOTIDE SEQUENCE</scope>
    <source>
        <strain evidence="2">NBC_01393</strain>
    </source>
</reference>
<gene>
    <name evidence="2" type="ORF">OG699_07940</name>
</gene>